<evidence type="ECO:0000313" key="2">
    <source>
        <dbReference type="Proteomes" id="UP000286260"/>
    </source>
</evidence>
<dbReference type="Gene3D" id="2.60.40.2620">
    <property type="entry name" value="Fimbrillin-like"/>
    <property type="match status" value="1"/>
</dbReference>
<protein>
    <submittedName>
        <fullName evidence="1">Fimbrillin family protein</fullName>
    </submittedName>
</protein>
<comment type="caution">
    <text evidence="1">The sequence shown here is derived from an EMBL/GenBank/DDBJ whole genome shotgun (WGS) entry which is preliminary data.</text>
</comment>
<dbReference type="Proteomes" id="UP000286260">
    <property type="component" value="Unassembled WGS sequence"/>
</dbReference>
<dbReference type="PROSITE" id="PS51257">
    <property type="entry name" value="PROKAR_LIPOPROTEIN"/>
    <property type="match status" value="1"/>
</dbReference>
<dbReference type="Pfam" id="PF13149">
    <property type="entry name" value="Mfa_like_1"/>
    <property type="match status" value="1"/>
</dbReference>
<dbReference type="AlphaFoldDB" id="A0A3R6JPV8"/>
<dbReference type="InterPro" id="IPR025049">
    <property type="entry name" value="Mfa-like_1"/>
</dbReference>
<proteinExistence type="predicted"/>
<dbReference type="CDD" id="cd13121">
    <property type="entry name" value="BF2867_like_C"/>
    <property type="match status" value="1"/>
</dbReference>
<evidence type="ECO:0000313" key="1">
    <source>
        <dbReference type="EMBL" id="RHC80901.1"/>
    </source>
</evidence>
<sequence length="318" mass="35751">MNKLLLFMITAVSIFSCTNDYDPGLIENLGMKEQPLRIITKVLTTKSPNFMQEFTRGSVIGLHVVSESTGNIYDSNPDYKNVRAEAFLANNKLNWRQSPDIYLNEEPVTVYAYYPYQSQVNFDPENIPVRISPDASLTKDYMYGIQASGQRAVNQISPVALLNMNHTLSLLSFQLRMTPEAEGCFLLHAIQIGNKAGGTALCFRGKMNIKTGNIGGCAGTNASTRLKLNTPRMLKKIPDEPQQLMVIPTSRIRTDGDVEVLFTINETTFKYKIPANTKWEKGKRYIYNLLFNGKDITLENVSTSEWLPVEGNMKNTIL</sequence>
<dbReference type="EMBL" id="QSII01000027">
    <property type="protein sequence ID" value="RHC80901.1"/>
    <property type="molecule type" value="Genomic_DNA"/>
</dbReference>
<reference evidence="1 2" key="1">
    <citation type="submission" date="2018-08" db="EMBL/GenBank/DDBJ databases">
        <title>A genome reference for cultivated species of the human gut microbiota.</title>
        <authorList>
            <person name="Zou Y."/>
            <person name="Xue W."/>
            <person name="Luo G."/>
        </authorList>
    </citation>
    <scope>NUCLEOTIDE SEQUENCE [LARGE SCALE GENOMIC DNA]</scope>
    <source>
        <strain evidence="1 2">AM34-17</strain>
    </source>
</reference>
<accession>A0A3R6JPV8</accession>
<dbReference type="CDD" id="cd13120">
    <property type="entry name" value="BF2867_like_N"/>
    <property type="match status" value="1"/>
</dbReference>
<gene>
    <name evidence="1" type="ORF">DW828_16655</name>
</gene>
<dbReference type="Gene3D" id="2.60.40.2630">
    <property type="match status" value="1"/>
</dbReference>
<name>A0A3R6JPV8_9BACT</name>
<dbReference type="InterPro" id="IPR042278">
    <property type="entry name" value="Mfa-like_1_N"/>
</dbReference>
<dbReference type="RefSeq" id="WP_122204929.1">
    <property type="nucleotide sequence ID" value="NZ_QRPL01000013.1"/>
</dbReference>
<organism evidence="1 2">
    <name type="scientific">Parabacteroides merdae</name>
    <dbReference type="NCBI Taxonomy" id="46503"/>
    <lineage>
        <taxon>Bacteria</taxon>
        <taxon>Pseudomonadati</taxon>
        <taxon>Bacteroidota</taxon>
        <taxon>Bacteroidia</taxon>
        <taxon>Bacteroidales</taxon>
        <taxon>Tannerellaceae</taxon>
        <taxon>Parabacteroides</taxon>
    </lineage>
</organism>